<dbReference type="Pfam" id="PF13516">
    <property type="entry name" value="LRR_6"/>
    <property type="match status" value="3"/>
</dbReference>
<dbReference type="PROSITE" id="PS50127">
    <property type="entry name" value="UBC_2"/>
    <property type="match status" value="1"/>
</dbReference>
<keyword evidence="2" id="KW-0433">Leucine-rich repeat</keyword>
<evidence type="ECO:0000256" key="3">
    <source>
        <dbReference type="ARBA" id="ARBA00022737"/>
    </source>
</evidence>
<feature type="domain" description="UBC core" evidence="4">
    <location>
        <begin position="28"/>
        <end position="185"/>
    </location>
</feature>
<keyword evidence="6" id="KW-1185">Reference proteome</keyword>
<dbReference type="SMART" id="SM00368">
    <property type="entry name" value="LRR_RI"/>
    <property type="match status" value="6"/>
</dbReference>
<dbReference type="InterPro" id="IPR027038">
    <property type="entry name" value="RanGap"/>
</dbReference>
<evidence type="ECO:0000256" key="1">
    <source>
        <dbReference type="ARBA" id="ARBA00022468"/>
    </source>
</evidence>
<gene>
    <name evidence="5" type="primary">Contig10885.g11629</name>
    <name evidence="5" type="ORF">STYLEM_20897</name>
</gene>
<evidence type="ECO:0000256" key="2">
    <source>
        <dbReference type="ARBA" id="ARBA00022614"/>
    </source>
</evidence>
<dbReference type="Pfam" id="PF00179">
    <property type="entry name" value="UQ_con"/>
    <property type="match status" value="1"/>
</dbReference>
<dbReference type="Proteomes" id="UP000039865">
    <property type="component" value="Unassembled WGS sequence"/>
</dbReference>
<dbReference type="OrthoDB" id="109543at2759"/>
<accession>A0A078BF06</accession>
<dbReference type="OMA" id="HFELLIP"/>
<dbReference type="InterPro" id="IPR016135">
    <property type="entry name" value="UBQ-conjugating_enzyme/RWD"/>
</dbReference>
<dbReference type="CDD" id="cd23955">
    <property type="entry name" value="UBCc_invertebrate"/>
    <property type="match status" value="1"/>
</dbReference>
<dbReference type="EMBL" id="CCKQ01019707">
    <property type="protein sequence ID" value="CDW91737.1"/>
    <property type="molecule type" value="Genomic_DNA"/>
</dbReference>
<evidence type="ECO:0000259" key="4">
    <source>
        <dbReference type="PROSITE" id="PS50127"/>
    </source>
</evidence>
<protein>
    <submittedName>
        <fullName evidence="5">Ubiquitin-conjugating enzyme family protein</fullName>
    </submittedName>
</protein>
<dbReference type="Gene3D" id="3.10.110.10">
    <property type="entry name" value="Ubiquitin Conjugating Enzyme"/>
    <property type="match status" value="1"/>
</dbReference>
<keyword evidence="3" id="KW-0677">Repeat</keyword>
<dbReference type="GO" id="GO:0031267">
    <property type="term" value="F:small GTPase binding"/>
    <property type="evidence" value="ECO:0007669"/>
    <property type="project" value="TreeGrafter"/>
</dbReference>
<dbReference type="GO" id="GO:0005634">
    <property type="term" value="C:nucleus"/>
    <property type="evidence" value="ECO:0007669"/>
    <property type="project" value="TreeGrafter"/>
</dbReference>
<reference evidence="5 6" key="1">
    <citation type="submission" date="2014-06" db="EMBL/GenBank/DDBJ databases">
        <authorList>
            <person name="Swart Estienne"/>
        </authorList>
    </citation>
    <scope>NUCLEOTIDE SEQUENCE [LARGE SCALE GENOMIC DNA]</scope>
    <source>
        <strain evidence="5 6">130c</strain>
    </source>
</reference>
<dbReference type="GO" id="GO:0048471">
    <property type="term" value="C:perinuclear region of cytoplasm"/>
    <property type="evidence" value="ECO:0007669"/>
    <property type="project" value="TreeGrafter"/>
</dbReference>
<dbReference type="InterPro" id="IPR032675">
    <property type="entry name" value="LRR_dom_sf"/>
</dbReference>
<dbReference type="GO" id="GO:0006913">
    <property type="term" value="P:nucleocytoplasmic transport"/>
    <property type="evidence" value="ECO:0007669"/>
    <property type="project" value="TreeGrafter"/>
</dbReference>
<proteinExistence type="predicted"/>
<dbReference type="Gene3D" id="3.80.10.10">
    <property type="entry name" value="Ribonuclease Inhibitor"/>
    <property type="match status" value="2"/>
</dbReference>
<dbReference type="GO" id="GO:0005096">
    <property type="term" value="F:GTPase activator activity"/>
    <property type="evidence" value="ECO:0007669"/>
    <property type="project" value="UniProtKB-KW"/>
</dbReference>
<dbReference type="PANTHER" id="PTHR24113:SF12">
    <property type="entry name" value="RAN GTPASE-ACTIVATING PROTEIN 1"/>
    <property type="match status" value="1"/>
</dbReference>
<dbReference type="InterPro" id="IPR000608">
    <property type="entry name" value="UBC"/>
</dbReference>
<dbReference type="PANTHER" id="PTHR24113">
    <property type="entry name" value="RAN GTPASE-ACTIVATING PROTEIN 1"/>
    <property type="match status" value="1"/>
</dbReference>
<keyword evidence="1" id="KW-0343">GTPase activation</keyword>
<dbReference type="InParanoid" id="A0A078BF06"/>
<organism evidence="5 6">
    <name type="scientific">Stylonychia lemnae</name>
    <name type="common">Ciliate</name>
    <dbReference type="NCBI Taxonomy" id="5949"/>
    <lineage>
        <taxon>Eukaryota</taxon>
        <taxon>Sar</taxon>
        <taxon>Alveolata</taxon>
        <taxon>Ciliophora</taxon>
        <taxon>Intramacronucleata</taxon>
        <taxon>Spirotrichea</taxon>
        <taxon>Stichotrichia</taxon>
        <taxon>Sporadotrichida</taxon>
        <taxon>Oxytrichidae</taxon>
        <taxon>Stylonychinae</taxon>
        <taxon>Stylonychia</taxon>
    </lineage>
</organism>
<sequence length="1421" mass="163973">MPPRTMLKGKPKDKALLRMNAVKVEQTNSARRLQKDLKELEDSQIPLVGVSARPLSSSLFIWHGNLRGPEGTPFEGGVFHIELTFPQDYPASPPKVKLFTVINHPNVIGGTEICLDILDISKKEIYQGWTTAYTVETILIQLQSFLFEELPADMLKIVQAGNKEIVRNANAFRCSHPECNHQGPIKPFPPFNNKEKDLEQFIMVKTSEDLLGEELTCFHTKLRVKETSLGIGVSINRLPRTGEIRMITPTLDLLSMRAFVKHKVRHSLSNEKFTHWLPLYFGEKDIIETKRKVYEPATKQMESKTVTINCKERLIHLLKKSIAFICTGSTRKPFKGSMIIEVLPKLIITHVADLIAEFKHVSILAIRRLVNFIRLFRLLIDLYPEVEQEIDQKVQQFIQESDKRHKDHTSSLGDLLAYITVSKKFKIEDLMPSYLEEQMDRQAFWILKEIPELDHTDPKYKDKDIIVEEARSEVCFKTGVVGFHITLFFYFLNKTVTEANGKDLEKFCKMLDSHHGCLDFKVEDKFQKKCFEIQQVKSFLKYYPMLGIPMPDDAALRERLKKAIENSRSKKYHGNDDGFSELPKITEQAIQLLDQGVKTLEYYDENSKTFLNEEDPKWQDAVFTKFQWIKNIHSNTAAGKKLSPRDYALLSDDDAIETKDFNTVKNSNDRLRKHIKNINGADHYDNIKVATLVEDYPPTFTWRDLFFKLCFEQMITYFPQHQDFKLFYNYIDVLGPYIQTLRIKILDKKHFKSNNYYLMVLVGRMKNLKILKIHKDSIVYLGLDGFKYLYKGFKYFQDNGGSIMKLQINQILGAHDDYLYQILKTLPELRVLKINNQQLTLKDAQTIGKVLSDFKNIQELDLTQTYLDHSKAKEIADGLMRAKQLQVIKLGKNPSIGKGADSIIYNLAFSPKITHIDFSDDSLTQPDTAEAIYKLVKISGSLETLILKNTQINNYLKEEFFIALGENKTLNYLNLDSASYMGTNQVQWLAKACAMNHKKNGNLKTLSLQTVFQTYLIANQFFEAFKISEHCHELWYGDKKVAKDMQKEQLEKKFQCGLTYLNIQSSMLTGNNFKFKELSKRTHPTWPQIMNLFVQKSMQVLDLQLCQMNKNDIDLLSHCLSANPLGTCTLQVLNLSRNNILKEGAKTLAGALENNNSIRTLDLSQCKLGVSGTQALAQALQKNQTLENLNLYRNKVDVDGARCLRELLKVNKSLKFLDVGHNRLREKGIKALTEGIVSNPDSKITSLGLRFNFINDDGFDYFFKEAIFNKNSKIDHVYILQNYLSEHFTIQLASKVEQLGLHLYVDGFEKLQYLNQERLDRSIWISPIVTSHLSTPEIYLKFFQQDFECGLIKDIRIRKGQKIPGKPRENCYAIVEYAHINSVPRSLRLASKKKSTLQGNRFRIYKAGTRTIVFVRPQKRR</sequence>
<dbReference type="GO" id="GO:0005829">
    <property type="term" value="C:cytosol"/>
    <property type="evidence" value="ECO:0007669"/>
    <property type="project" value="TreeGrafter"/>
</dbReference>
<dbReference type="SUPFAM" id="SSF52047">
    <property type="entry name" value="RNI-like"/>
    <property type="match status" value="2"/>
</dbReference>
<dbReference type="SMART" id="SM00212">
    <property type="entry name" value="UBCc"/>
    <property type="match status" value="1"/>
</dbReference>
<evidence type="ECO:0000313" key="6">
    <source>
        <dbReference type="Proteomes" id="UP000039865"/>
    </source>
</evidence>
<dbReference type="SUPFAM" id="SSF54495">
    <property type="entry name" value="UBC-like"/>
    <property type="match status" value="1"/>
</dbReference>
<evidence type="ECO:0000313" key="5">
    <source>
        <dbReference type="EMBL" id="CDW91737.1"/>
    </source>
</evidence>
<name>A0A078BF06_STYLE</name>
<dbReference type="InterPro" id="IPR001611">
    <property type="entry name" value="Leu-rich_rpt"/>
</dbReference>